<feature type="domain" description="HTH tetR-type" evidence="3">
    <location>
        <begin position="2"/>
        <end position="62"/>
    </location>
</feature>
<dbReference type="PROSITE" id="PS01081">
    <property type="entry name" value="HTH_TETR_1"/>
    <property type="match status" value="1"/>
</dbReference>
<dbReference type="PRINTS" id="PR00455">
    <property type="entry name" value="HTHTETR"/>
</dbReference>
<dbReference type="InterPro" id="IPR001647">
    <property type="entry name" value="HTH_TetR"/>
</dbReference>
<keyword evidence="5" id="KW-1185">Reference proteome</keyword>
<dbReference type="InterPro" id="IPR009057">
    <property type="entry name" value="Homeodomain-like_sf"/>
</dbReference>
<protein>
    <submittedName>
        <fullName evidence="4">DNA-binding transcriptional regulator, AcrR family</fullName>
    </submittedName>
</protein>
<feature type="DNA-binding region" description="H-T-H motif" evidence="2">
    <location>
        <begin position="25"/>
        <end position="44"/>
    </location>
</feature>
<dbReference type="OrthoDB" id="9785164at2"/>
<reference evidence="5" key="1">
    <citation type="submission" date="2017-02" db="EMBL/GenBank/DDBJ databases">
        <authorList>
            <person name="Varghese N."/>
            <person name="Submissions S."/>
        </authorList>
    </citation>
    <scope>NUCLEOTIDE SEQUENCE [LARGE SCALE GENOMIC DNA]</scope>
    <source>
        <strain evidence="5">DSM 22224</strain>
    </source>
</reference>
<dbReference type="InterPro" id="IPR023772">
    <property type="entry name" value="DNA-bd_HTH_TetR-type_CS"/>
</dbReference>
<dbReference type="InterPro" id="IPR025722">
    <property type="entry name" value="TetR"/>
</dbReference>
<organism evidence="4 5">
    <name type="scientific">Chitinophaga eiseniae</name>
    <dbReference type="NCBI Taxonomy" id="634771"/>
    <lineage>
        <taxon>Bacteria</taxon>
        <taxon>Pseudomonadati</taxon>
        <taxon>Bacteroidota</taxon>
        <taxon>Chitinophagia</taxon>
        <taxon>Chitinophagales</taxon>
        <taxon>Chitinophagaceae</taxon>
        <taxon>Chitinophaga</taxon>
    </lineage>
</organism>
<proteinExistence type="predicted"/>
<sequence>MKVNKEKILETARILFNQRGLNAVTARVISTELNISPGSFSYHFPDKSRIIIELYRTMNREIKDCLQTTLTLPIKVGSILTSFETFAVVQLRYKFFFLNLFEILNDFPSVKQHHKRSLAEERILTQQLFKLYVKEGVFEVIPPEKELRTILRQCQILFTYWIADAELGEFKSETDKITYYQQVCCAFILPFLSKKSAIEYRNYIKLQGK</sequence>
<dbReference type="Pfam" id="PF00440">
    <property type="entry name" value="TetR_N"/>
    <property type="match status" value="1"/>
</dbReference>
<gene>
    <name evidence="4" type="ORF">SAMN04488128_103113</name>
</gene>
<evidence type="ECO:0000313" key="4">
    <source>
        <dbReference type="EMBL" id="SKA29400.1"/>
    </source>
</evidence>
<dbReference type="AlphaFoldDB" id="A0A1T4SM88"/>
<dbReference type="EMBL" id="FUWZ01000003">
    <property type="protein sequence ID" value="SKA29400.1"/>
    <property type="molecule type" value="Genomic_DNA"/>
</dbReference>
<dbReference type="STRING" id="634771.SAMN04488128_103113"/>
<evidence type="ECO:0000313" key="5">
    <source>
        <dbReference type="Proteomes" id="UP000190367"/>
    </source>
</evidence>
<accession>A0A1T4SM88</accession>
<dbReference type="RefSeq" id="WP_078670490.1">
    <property type="nucleotide sequence ID" value="NZ_FUWZ01000003.1"/>
</dbReference>
<dbReference type="GO" id="GO:0003677">
    <property type="term" value="F:DNA binding"/>
    <property type="evidence" value="ECO:0007669"/>
    <property type="project" value="UniProtKB-UniRule"/>
</dbReference>
<dbReference type="Pfam" id="PF13972">
    <property type="entry name" value="TetR"/>
    <property type="match status" value="1"/>
</dbReference>
<evidence type="ECO:0000259" key="3">
    <source>
        <dbReference type="PROSITE" id="PS50977"/>
    </source>
</evidence>
<dbReference type="Proteomes" id="UP000190367">
    <property type="component" value="Unassembled WGS sequence"/>
</dbReference>
<evidence type="ECO:0000256" key="1">
    <source>
        <dbReference type="ARBA" id="ARBA00023125"/>
    </source>
</evidence>
<keyword evidence="1 2" id="KW-0238">DNA-binding</keyword>
<dbReference type="SUPFAM" id="SSF46689">
    <property type="entry name" value="Homeodomain-like"/>
    <property type="match status" value="1"/>
</dbReference>
<dbReference type="PROSITE" id="PS50977">
    <property type="entry name" value="HTH_TETR_2"/>
    <property type="match status" value="1"/>
</dbReference>
<dbReference type="PANTHER" id="PTHR43479:SF11">
    <property type="entry name" value="ACREF_ENVCD OPERON REPRESSOR-RELATED"/>
    <property type="match status" value="1"/>
</dbReference>
<dbReference type="InterPro" id="IPR050624">
    <property type="entry name" value="HTH-type_Tx_Regulator"/>
</dbReference>
<name>A0A1T4SM88_9BACT</name>
<dbReference type="Gene3D" id="1.10.357.10">
    <property type="entry name" value="Tetracycline Repressor, domain 2"/>
    <property type="match status" value="1"/>
</dbReference>
<dbReference type="PANTHER" id="PTHR43479">
    <property type="entry name" value="ACREF/ENVCD OPERON REPRESSOR-RELATED"/>
    <property type="match status" value="1"/>
</dbReference>
<evidence type="ECO:0000256" key="2">
    <source>
        <dbReference type="PROSITE-ProRule" id="PRU00335"/>
    </source>
</evidence>